<dbReference type="SUPFAM" id="SSF51735">
    <property type="entry name" value="NAD(P)-binding Rossmann-fold domains"/>
    <property type="match status" value="1"/>
</dbReference>
<dbReference type="AlphaFoldDB" id="A0A1M5C1K4"/>
<dbReference type="Gene3D" id="3.40.50.720">
    <property type="entry name" value="NAD(P)-binding Rossmann-like Domain"/>
    <property type="match status" value="1"/>
</dbReference>
<feature type="domain" description="DUF1731" evidence="3">
    <location>
        <begin position="253"/>
        <end position="299"/>
    </location>
</feature>
<dbReference type="EMBL" id="FQVT01000001">
    <property type="protein sequence ID" value="SHF48332.1"/>
    <property type="molecule type" value="Genomic_DNA"/>
</dbReference>
<evidence type="ECO:0000313" key="4">
    <source>
        <dbReference type="EMBL" id="SHF48332.1"/>
    </source>
</evidence>
<dbReference type="NCBIfam" id="TIGR01777">
    <property type="entry name" value="yfcH"/>
    <property type="match status" value="1"/>
</dbReference>
<name>A0A1M5C1K4_SALEC</name>
<dbReference type="STRING" id="1073325.SAMN05444483_101282"/>
<feature type="domain" description="NAD-dependent epimerase/dehydratase" evidence="2">
    <location>
        <begin position="3"/>
        <end position="125"/>
    </location>
</feature>
<dbReference type="Pfam" id="PF08338">
    <property type="entry name" value="DUF1731"/>
    <property type="match status" value="1"/>
</dbReference>
<dbReference type="InterPro" id="IPR013549">
    <property type="entry name" value="DUF1731"/>
</dbReference>
<dbReference type="Proteomes" id="UP000183945">
    <property type="component" value="Unassembled WGS sequence"/>
</dbReference>
<dbReference type="RefSeq" id="WP_072875963.1">
    <property type="nucleotide sequence ID" value="NZ_FQVT01000001.1"/>
</dbReference>
<dbReference type="InterPro" id="IPR036291">
    <property type="entry name" value="NAD(P)-bd_dom_sf"/>
</dbReference>
<evidence type="ECO:0000259" key="3">
    <source>
        <dbReference type="Pfam" id="PF08338"/>
    </source>
</evidence>
<dbReference type="InterPro" id="IPR010099">
    <property type="entry name" value="SDR39U1"/>
</dbReference>
<evidence type="ECO:0008006" key="6">
    <source>
        <dbReference type="Google" id="ProtNLM"/>
    </source>
</evidence>
<proteinExistence type="inferred from homology"/>
<dbReference type="PANTHER" id="PTHR11092">
    <property type="entry name" value="SUGAR NUCLEOTIDE EPIMERASE RELATED"/>
    <property type="match status" value="1"/>
</dbReference>
<sequence length="302" mass="33582">MRVLITGATGLIGSKISNACREKGIDVHYLTTSKDKIENHPDYKGFYWNPSEGEIDEKAIEGVNIIINLVGASIAERWTDEQKKKIIKSRTETANLLYKCLQENKNEVQHLVSASAIGVYPSSLEKLYTEKDQGVDDSFVGEVVVKWEEAVDNFKDLGIEVAKIRIGLVLAKNGGMLQKLKEPVNFSVGSPLGSGKQWQSWIHIEDIKGIFMYAVENKLTGVYNAVAPNPVTNKEMVNFLASQMGKPVWLPNVPKVALKLVLGDMSRLVLSSQLVSNDKIEEAGYHFQYLNLSKALEDLIDN</sequence>
<dbReference type="OrthoDB" id="9801773at2"/>
<dbReference type="Pfam" id="PF01370">
    <property type="entry name" value="Epimerase"/>
    <property type="match status" value="1"/>
</dbReference>
<organism evidence="4 5">
    <name type="scientific">Salegentibacter echinorum</name>
    <dbReference type="NCBI Taxonomy" id="1073325"/>
    <lineage>
        <taxon>Bacteria</taxon>
        <taxon>Pseudomonadati</taxon>
        <taxon>Bacteroidota</taxon>
        <taxon>Flavobacteriia</taxon>
        <taxon>Flavobacteriales</taxon>
        <taxon>Flavobacteriaceae</taxon>
        <taxon>Salegentibacter</taxon>
    </lineage>
</organism>
<evidence type="ECO:0000313" key="5">
    <source>
        <dbReference type="Proteomes" id="UP000183945"/>
    </source>
</evidence>
<keyword evidence="5" id="KW-1185">Reference proteome</keyword>
<accession>A0A1M5C1K4</accession>
<protein>
    <recommendedName>
        <fullName evidence="6">TIGR01777 family protein</fullName>
    </recommendedName>
</protein>
<gene>
    <name evidence="4" type="ORF">SAMN05444483_101282</name>
</gene>
<reference evidence="5" key="1">
    <citation type="submission" date="2016-11" db="EMBL/GenBank/DDBJ databases">
        <authorList>
            <person name="Varghese N."/>
            <person name="Submissions S."/>
        </authorList>
    </citation>
    <scope>NUCLEOTIDE SEQUENCE [LARGE SCALE GENOMIC DNA]</scope>
    <source>
        <strain evidence="5">DSM 24579</strain>
    </source>
</reference>
<comment type="similarity">
    <text evidence="1">Belongs to the NAD(P)-dependent epimerase/dehydratase family. SDR39U1 subfamily.</text>
</comment>
<evidence type="ECO:0000259" key="2">
    <source>
        <dbReference type="Pfam" id="PF01370"/>
    </source>
</evidence>
<dbReference type="InterPro" id="IPR001509">
    <property type="entry name" value="Epimerase_deHydtase"/>
</dbReference>
<evidence type="ECO:0000256" key="1">
    <source>
        <dbReference type="ARBA" id="ARBA00009353"/>
    </source>
</evidence>
<dbReference type="PANTHER" id="PTHR11092:SF0">
    <property type="entry name" value="EPIMERASE FAMILY PROTEIN SDR39U1"/>
    <property type="match status" value="1"/>
</dbReference>